<dbReference type="InterPro" id="IPR019587">
    <property type="entry name" value="Polyketide_cyclase/dehydratase"/>
</dbReference>
<reference evidence="2" key="1">
    <citation type="submission" date="2015-06" db="EMBL/GenBank/DDBJ databases">
        <title>Complete genome sequence and metabolic analysis of phthalate degradation pathway in Gordonia sp. QH-11.</title>
        <authorList>
            <person name="Jin D."/>
            <person name="Kong X."/>
            <person name="Bai Z."/>
        </authorList>
    </citation>
    <scope>NUCLEOTIDE SEQUENCE [LARGE SCALE GENOMIC DNA]</scope>
    <source>
        <strain evidence="2">QH-11</strain>
    </source>
</reference>
<dbReference type="SUPFAM" id="SSF55961">
    <property type="entry name" value="Bet v1-like"/>
    <property type="match status" value="1"/>
</dbReference>
<dbReference type="STRING" id="1136941.ACH46_10865"/>
<dbReference type="AlphaFoldDB" id="A0A0N9N2N1"/>
<dbReference type="RefSeq" id="WP_062392906.1">
    <property type="nucleotide sequence ID" value="NZ_CP011853.1"/>
</dbReference>
<protein>
    <recommendedName>
        <fullName evidence="3">Polyketide cyclase</fullName>
    </recommendedName>
</protein>
<keyword evidence="2" id="KW-1185">Reference proteome</keyword>
<sequence>MKYTISIEIDRPRNKVVELLSDPAQMPKWLRGLISHEPIEGVHGQLGAVSHVVFQTGKQQMEATETVTRVDPIDPQPAPATTAVRYEREIAAQGMWQAQRDRLIDAGPNRTLWESESEFRFDGLVMRLFGLLIPSVFRKQSRRHMEDFKAFAEDGADVRDETS</sequence>
<evidence type="ECO:0000313" key="1">
    <source>
        <dbReference type="EMBL" id="ALG84904.1"/>
    </source>
</evidence>
<dbReference type="PATRIC" id="fig|1136941.3.peg.2212"/>
<proteinExistence type="predicted"/>
<dbReference type="EMBL" id="CP011853">
    <property type="protein sequence ID" value="ALG84904.1"/>
    <property type="molecule type" value="Genomic_DNA"/>
</dbReference>
<evidence type="ECO:0008006" key="3">
    <source>
        <dbReference type="Google" id="ProtNLM"/>
    </source>
</evidence>
<reference evidence="1 2" key="2">
    <citation type="journal article" date="2017" name="Int. J. Syst. Evol. Microbiol.">
        <title>Gordonia phthalatica sp. nov., a di-n-butyl phthalate-degrading bacterium isolated from activated sludge.</title>
        <authorList>
            <person name="Jin D."/>
            <person name="Kong X."/>
            <person name="Jia M."/>
            <person name="Yu X."/>
            <person name="Wang X."/>
            <person name="Zhuang X."/>
            <person name="Deng Y."/>
            <person name="Bai Z."/>
        </authorList>
    </citation>
    <scope>NUCLEOTIDE SEQUENCE [LARGE SCALE GENOMIC DNA]</scope>
    <source>
        <strain evidence="1 2">QH-11</strain>
    </source>
</reference>
<organism evidence="1 2">
    <name type="scientific">Gordonia phthalatica</name>
    <dbReference type="NCBI Taxonomy" id="1136941"/>
    <lineage>
        <taxon>Bacteria</taxon>
        <taxon>Bacillati</taxon>
        <taxon>Actinomycetota</taxon>
        <taxon>Actinomycetes</taxon>
        <taxon>Mycobacteriales</taxon>
        <taxon>Gordoniaceae</taxon>
        <taxon>Gordonia</taxon>
    </lineage>
</organism>
<dbReference type="CDD" id="cd07812">
    <property type="entry name" value="SRPBCC"/>
    <property type="match status" value="1"/>
</dbReference>
<dbReference type="OrthoDB" id="411301at2"/>
<dbReference type="Proteomes" id="UP000063789">
    <property type="component" value="Chromosome"/>
</dbReference>
<evidence type="ECO:0000313" key="2">
    <source>
        <dbReference type="Proteomes" id="UP000063789"/>
    </source>
</evidence>
<dbReference type="InterPro" id="IPR023393">
    <property type="entry name" value="START-like_dom_sf"/>
</dbReference>
<dbReference type="Gene3D" id="3.30.530.20">
    <property type="match status" value="1"/>
</dbReference>
<accession>A0A0N9N2N1</accession>
<dbReference type="KEGG" id="goq:ACH46_10865"/>
<gene>
    <name evidence="1" type="ORF">ACH46_10865</name>
</gene>
<name>A0A0N9N2N1_9ACTN</name>
<dbReference type="Pfam" id="PF10604">
    <property type="entry name" value="Polyketide_cyc2"/>
    <property type="match status" value="1"/>
</dbReference>